<dbReference type="GeneID" id="86956613"/>
<dbReference type="Proteomes" id="UP000660554">
    <property type="component" value="Unassembled WGS sequence"/>
</dbReference>
<dbReference type="NCBIfam" id="NF046119">
    <property type="entry name" value="memb_SCO4225"/>
    <property type="match status" value="1"/>
</dbReference>
<evidence type="ECO:0000313" key="2">
    <source>
        <dbReference type="EMBL" id="GHI10891.1"/>
    </source>
</evidence>
<feature type="transmembrane region" description="Helical" evidence="1">
    <location>
        <begin position="44"/>
        <end position="65"/>
    </location>
</feature>
<evidence type="ECO:0000256" key="1">
    <source>
        <dbReference type="SAM" id="Phobius"/>
    </source>
</evidence>
<dbReference type="Pfam" id="PF25637">
    <property type="entry name" value="DUF7942"/>
    <property type="match status" value="1"/>
</dbReference>
<dbReference type="InterPro" id="IPR057702">
    <property type="entry name" value="DUF7942"/>
</dbReference>
<keyword evidence="1" id="KW-1133">Transmembrane helix</keyword>
<proteinExistence type="predicted"/>
<protein>
    <recommendedName>
        <fullName evidence="4">Integral membrane protein</fullName>
    </recommendedName>
</protein>
<keyword evidence="1" id="KW-0472">Membrane</keyword>
<feature type="transmembrane region" description="Helical" evidence="1">
    <location>
        <begin position="71"/>
        <end position="92"/>
    </location>
</feature>
<reference evidence="3" key="1">
    <citation type="submission" date="2020-09" db="EMBL/GenBank/DDBJ databases">
        <title>Whole genome shotgun sequence of Streptomyces cinnamonensis NBRC 15873.</title>
        <authorList>
            <person name="Komaki H."/>
            <person name="Tamura T."/>
        </authorList>
    </citation>
    <scope>NUCLEOTIDE SEQUENCE [LARGE SCALE GENOMIC DNA]</scope>
    <source>
        <strain evidence="3">NBRC 15873</strain>
    </source>
</reference>
<keyword evidence="3" id="KW-1185">Reference proteome</keyword>
<evidence type="ECO:0000313" key="3">
    <source>
        <dbReference type="Proteomes" id="UP000660554"/>
    </source>
</evidence>
<sequence length="111" mass="11814">MTARTLLRLTFANPASAIYLGLVGVAVAVATAVTLFARDPGFVWVLPALCAFPLFLVVALVQGAAGQPPTWLFLTELVVCVLLQSLFLGTIVEASRGRLRQRPRPAGPRAN</sequence>
<dbReference type="EMBL" id="BNDV01000002">
    <property type="protein sequence ID" value="GHI10891.1"/>
    <property type="molecule type" value="Genomic_DNA"/>
</dbReference>
<gene>
    <name evidence="2" type="ORF">Scinn_03540</name>
</gene>
<accession>A0ABQ3NDN7</accession>
<feature type="transmembrane region" description="Helical" evidence="1">
    <location>
        <begin position="16"/>
        <end position="37"/>
    </location>
</feature>
<evidence type="ECO:0008006" key="4">
    <source>
        <dbReference type="Google" id="ProtNLM"/>
    </source>
</evidence>
<keyword evidence="1" id="KW-0812">Transmembrane</keyword>
<name>A0ABQ3NDN7_STRVG</name>
<dbReference type="RefSeq" id="WP_191870137.1">
    <property type="nucleotide sequence ID" value="NZ_BMRU01000062.1"/>
</dbReference>
<comment type="caution">
    <text evidence="2">The sequence shown here is derived from an EMBL/GenBank/DDBJ whole genome shotgun (WGS) entry which is preliminary data.</text>
</comment>
<organism evidence="2 3">
    <name type="scientific">Streptomyces virginiae</name>
    <name type="common">Streptomyces cinnamonensis</name>
    <dbReference type="NCBI Taxonomy" id="1961"/>
    <lineage>
        <taxon>Bacteria</taxon>
        <taxon>Bacillati</taxon>
        <taxon>Actinomycetota</taxon>
        <taxon>Actinomycetes</taxon>
        <taxon>Kitasatosporales</taxon>
        <taxon>Streptomycetaceae</taxon>
        <taxon>Streptomyces</taxon>
    </lineage>
</organism>